<feature type="domain" description="NAD-dependent epimerase/dehydratase" evidence="1">
    <location>
        <begin position="16"/>
        <end position="221"/>
    </location>
</feature>
<keyword evidence="3" id="KW-1185">Reference proteome</keyword>
<dbReference type="GO" id="GO:0044877">
    <property type="term" value="F:protein-containing complex binding"/>
    <property type="evidence" value="ECO:0007669"/>
    <property type="project" value="TreeGrafter"/>
</dbReference>
<dbReference type="SUPFAM" id="SSF51735">
    <property type="entry name" value="NAD(P)-binding Rossmann-fold domains"/>
    <property type="match status" value="1"/>
</dbReference>
<dbReference type="OrthoDB" id="9776313at2"/>
<proteinExistence type="predicted"/>
<dbReference type="Proteomes" id="UP000473531">
    <property type="component" value="Unassembled WGS sequence"/>
</dbReference>
<dbReference type="Pfam" id="PF01370">
    <property type="entry name" value="Epimerase"/>
    <property type="match status" value="1"/>
</dbReference>
<dbReference type="InterPro" id="IPR051207">
    <property type="entry name" value="ComplexI_NDUFA9_subunit"/>
</dbReference>
<protein>
    <submittedName>
        <fullName evidence="2">SDR family NAD(P)-dependent oxidoreductase</fullName>
    </submittedName>
</protein>
<gene>
    <name evidence="2" type="ORF">GRI44_09200</name>
</gene>
<evidence type="ECO:0000313" key="2">
    <source>
        <dbReference type="EMBL" id="MXP14920.1"/>
    </source>
</evidence>
<organism evidence="2 3">
    <name type="scientific">Allopontixanthobacter confluentis</name>
    <dbReference type="NCBI Taxonomy" id="1849021"/>
    <lineage>
        <taxon>Bacteria</taxon>
        <taxon>Pseudomonadati</taxon>
        <taxon>Pseudomonadota</taxon>
        <taxon>Alphaproteobacteria</taxon>
        <taxon>Sphingomonadales</taxon>
        <taxon>Erythrobacteraceae</taxon>
        <taxon>Allopontixanthobacter</taxon>
    </lineage>
</organism>
<dbReference type="PANTHER" id="PTHR12126">
    <property type="entry name" value="NADH-UBIQUINONE OXIDOREDUCTASE 39 KDA SUBUNIT-RELATED"/>
    <property type="match status" value="1"/>
</dbReference>
<dbReference type="EMBL" id="WTYU01000002">
    <property type="protein sequence ID" value="MXP14920.1"/>
    <property type="molecule type" value="Genomic_DNA"/>
</dbReference>
<evidence type="ECO:0000259" key="1">
    <source>
        <dbReference type="Pfam" id="PF01370"/>
    </source>
</evidence>
<name>A0A6L7GH51_9SPHN</name>
<comment type="caution">
    <text evidence="2">The sequence shown here is derived from an EMBL/GenBank/DDBJ whole genome shotgun (WGS) entry which is preliminary data.</text>
</comment>
<sequence length="320" mass="33848">MASTSAGKSALQGKLVVMTGGSGFFGTHIAQALLECGARLRIASRHPEKALKLKPLANLGQLQFARCDVTKPASVAAVMHGADAVINLVGAFDGDLMKLIAGGAENVAAAATAAGAQAMVHVSAIGADLESEAEYARAKAQSEIDVLAAFPQATIVRPSLLFGEEEGLLPMFAGMISALPVLPVFAPHARMQMLFVDDAANAVVNALANPAQSAGKTYEIAGPEAIGMLDLHKRIAAAQNRKRHFIEVPDAASAIFAALPLTPMGRDQWILLKQGNTPSGKFPGIDQLGVEPRPLDLFLERWMQRYRRHGRFTQKVTLAN</sequence>
<accession>A0A6L7GH51</accession>
<dbReference type="Gene3D" id="3.40.50.720">
    <property type="entry name" value="NAD(P)-binding Rossmann-like Domain"/>
    <property type="match status" value="1"/>
</dbReference>
<dbReference type="InterPro" id="IPR036291">
    <property type="entry name" value="NAD(P)-bd_dom_sf"/>
</dbReference>
<evidence type="ECO:0000313" key="3">
    <source>
        <dbReference type="Proteomes" id="UP000473531"/>
    </source>
</evidence>
<reference evidence="2 3" key="1">
    <citation type="submission" date="2019-12" db="EMBL/GenBank/DDBJ databases">
        <title>Genomic-based taxomic classification of the family Erythrobacteraceae.</title>
        <authorList>
            <person name="Xu L."/>
        </authorList>
    </citation>
    <scope>NUCLEOTIDE SEQUENCE [LARGE SCALE GENOMIC DNA]</scope>
    <source>
        <strain evidence="2 3">KCTC 52259</strain>
    </source>
</reference>
<dbReference type="AlphaFoldDB" id="A0A6L7GH51"/>
<dbReference type="InterPro" id="IPR001509">
    <property type="entry name" value="Epimerase_deHydtase"/>
</dbReference>
<dbReference type="RefSeq" id="WP_160601521.1">
    <property type="nucleotide sequence ID" value="NZ_WTYU01000002.1"/>
</dbReference>
<dbReference type="PANTHER" id="PTHR12126:SF11">
    <property type="entry name" value="NADH DEHYDROGENASE [UBIQUINONE] 1 ALPHA SUBCOMPLEX SUBUNIT 9, MITOCHONDRIAL"/>
    <property type="match status" value="1"/>
</dbReference>